<proteinExistence type="predicted"/>
<dbReference type="STRING" id="375760.SAMN04488073_0399"/>
<accession>A0A1I6GBI7</accession>
<dbReference type="Proteomes" id="UP000199290">
    <property type="component" value="Unassembled WGS sequence"/>
</dbReference>
<evidence type="ECO:0000313" key="2">
    <source>
        <dbReference type="EMBL" id="SFR39563.1"/>
    </source>
</evidence>
<name>A0A1I6GBI7_9GAMM</name>
<evidence type="ECO:0000256" key="1">
    <source>
        <dbReference type="SAM" id="Phobius"/>
    </source>
</evidence>
<feature type="transmembrane region" description="Helical" evidence="1">
    <location>
        <begin position="113"/>
        <end position="131"/>
    </location>
</feature>
<evidence type="ECO:0000313" key="3">
    <source>
        <dbReference type="Proteomes" id="UP000199290"/>
    </source>
</evidence>
<feature type="transmembrane region" description="Helical" evidence="1">
    <location>
        <begin position="18"/>
        <end position="44"/>
    </location>
</feature>
<reference evidence="3" key="1">
    <citation type="submission" date="2016-10" db="EMBL/GenBank/DDBJ databases">
        <authorList>
            <person name="Varghese N."/>
            <person name="Submissions S."/>
        </authorList>
    </citation>
    <scope>NUCLEOTIDE SEQUENCE [LARGE SCALE GENOMIC DNA]</scope>
    <source>
        <strain evidence="3">CGMCC 1.6294</strain>
    </source>
</reference>
<dbReference type="OrthoDB" id="21939at2"/>
<organism evidence="2 3">
    <name type="scientific">Marinobacter gudaonensis</name>
    <dbReference type="NCBI Taxonomy" id="375760"/>
    <lineage>
        <taxon>Bacteria</taxon>
        <taxon>Pseudomonadati</taxon>
        <taxon>Pseudomonadota</taxon>
        <taxon>Gammaproteobacteria</taxon>
        <taxon>Pseudomonadales</taxon>
        <taxon>Marinobacteraceae</taxon>
        <taxon>Marinobacter</taxon>
    </lineage>
</organism>
<dbReference type="Pfam" id="PF11086">
    <property type="entry name" value="DUF2878"/>
    <property type="match status" value="1"/>
</dbReference>
<keyword evidence="1" id="KW-0472">Membrane</keyword>
<sequence>MIASETARNVLNFVLFQAGWFACVLYPNLLGAGIVLLFLALHFALVSQHRFTELQFIGLGTVAGSILDGIWFRTGILDDGTGGVALTPPWLVAIWAIFMTTLSHSLDWVSRKVWLPFVLAPIAGPFAYWSASQLGAVELPSLTPSLIALALGWLVVFPLLLYARRTLYPELVR</sequence>
<dbReference type="RefSeq" id="WP_091985393.1">
    <property type="nucleotide sequence ID" value="NZ_FOYV01000001.1"/>
</dbReference>
<feature type="transmembrane region" description="Helical" evidence="1">
    <location>
        <begin position="143"/>
        <end position="163"/>
    </location>
</feature>
<protein>
    <recommendedName>
        <fullName evidence="4">DUF2878 domain-containing protein</fullName>
    </recommendedName>
</protein>
<dbReference type="InterPro" id="IPR021306">
    <property type="entry name" value="DUF2878"/>
</dbReference>
<keyword evidence="1" id="KW-0812">Transmembrane</keyword>
<keyword evidence="3" id="KW-1185">Reference proteome</keyword>
<gene>
    <name evidence="2" type="ORF">SAMN04488073_0399</name>
</gene>
<feature type="transmembrane region" description="Helical" evidence="1">
    <location>
        <begin position="88"/>
        <end position="106"/>
    </location>
</feature>
<keyword evidence="1" id="KW-1133">Transmembrane helix</keyword>
<dbReference type="EMBL" id="FOYV01000001">
    <property type="protein sequence ID" value="SFR39563.1"/>
    <property type="molecule type" value="Genomic_DNA"/>
</dbReference>
<dbReference type="AlphaFoldDB" id="A0A1I6GBI7"/>
<evidence type="ECO:0008006" key="4">
    <source>
        <dbReference type="Google" id="ProtNLM"/>
    </source>
</evidence>